<dbReference type="Proteomes" id="UP000184241">
    <property type="component" value="Unassembled WGS sequence"/>
</dbReference>
<accession>A0A1M5XVB6</accession>
<name>A0A1M5XVB6_9CLOT</name>
<reference evidence="1 2" key="1">
    <citation type="submission" date="2016-11" db="EMBL/GenBank/DDBJ databases">
        <authorList>
            <person name="Jaros S."/>
            <person name="Januszkiewicz K."/>
            <person name="Wedrychowicz H."/>
        </authorList>
    </citation>
    <scope>NUCLEOTIDE SEQUENCE [LARGE SCALE GENOMIC DNA]</scope>
    <source>
        <strain evidence="1 2">DSM 6191</strain>
    </source>
</reference>
<dbReference type="AlphaFoldDB" id="A0A1M5XVB6"/>
<dbReference type="EMBL" id="FQXU01000005">
    <property type="protein sequence ID" value="SHI03193.1"/>
    <property type="molecule type" value="Genomic_DNA"/>
</dbReference>
<sequence>MLKIWGRIMKNGKIIKDDVVFSDIDGTYQENLKQCLIQLCDKFDISKPYWLPINLDQYNQRSKTIFNEHNFIEDIDFDKFVIQEIDDKK</sequence>
<protein>
    <submittedName>
        <fullName evidence="1">Uncharacterized protein</fullName>
    </submittedName>
</protein>
<organism evidence="1 2">
    <name type="scientific">Clostridium intestinale DSM 6191</name>
    <dbReference type="NCBI Taxonomy" id="1121320"/>
    <lineage>
        <taxon>Bacteria</taxon>
        <taxon>Bacillati</taxon>
        <taxon>Bacillota</taxon>
        <taxon>Clostridia</taxon>
        <taxon>Eubacteriales</taxon>
        <taxon>Clostridiaceae</taxon>
        <taxon>Clostridium</taxon>
    </lineage>
</organism>
<evidence type="ECO:0000313" key="2">
    <source>
        <dbReference type="Proteomes" id="UP000184241"/>
    </source>
</evidence>
<proteinExistence type="predicted"/>
<evidence type="ECO:0000313" key="1">
    <source>
        <dbReference type="EMBL" id="SHI03193.1"/>
    </source>
</evidence>
<gene>
    <name evidence="1" type="ORF">SAMN02745941_01637</name>
</gene>
<dbReference type="RefSeq" id="WP_073018489.1">
    <property type="nucleotide sequence ID" value="NZ_FQXU01000005.1"/>
</dbReference>